<feature type="transmembrane region" description="Helical" evidence="5">
    <location>
        <begin position="297"/>
        <end position="324"/>
    </location>
</feature>
<evidence type="ECO:0000256" key="4">
    <source>
        <dbReference type="ARBA" id="ARBA00023136"/>
    </source>
</evidence>
<dbReference type="GO" id="GO:0022857">
    <property type="term" value="F:transmembrane transporter activity"/>
    <property type="evidence" value="ECO:0007669"/>
    <property type="project" value="InterPro"/>
</dbReference>
<feature type="transmembrane region" description="Helical" evidence="5">
    <location>
        <begin position="400"/>
        <end position="421"/>
    </location>
</feature>
<feature type="transmembrane region" description="Helical" evidence="5">
    <location>
        <begin position="331"/>
        <end position="350"/>
    </location>
</feature>
<dbReference type="Pfam" id="PF07690">
    <property type="entry name" value="MFS_1"/>
    <property type="match status" value="1"/>
</dbReference>
<dbReference type="PATRIC" id="fig|273677.3.peg.1364"/>
<dbReference type="PANTHER" id="PTHR42718">
    <property type="entry name" value="MAJOR FACILITATOR SUPERFAMILY MULTIDRUG TRANSPORTER MFSC"/>
    <property type="match status" value="1"/>
</dbReference>
<proteinExistence type="predicted"/>
<feature type="transmembrane region" description="Helical" evidence="5">
    <location>
        <begin position="196"/>
        <end position="218"/>
    </location>
</feature>
<evidence type="ECO:0000313" key="8">
    <source>
        <dbReference type="Proteomes" id="UP000024001"/>
    </source>
</evidence>
<dbReference type="PROSITE" id="PS50850">
    <property type="entry name" value="MFS"/>
    <property type="match status" value="1"/>
</dbReference>
<dbReference type="RefSeq" id="WP_036310648.1">
    <property type="nucleotide sequence ID" value="NZ_JFYO01000004.1"/>
</dbReference>
<dbReference type="InterPro" id="IPR020846">
    <property type="entry name" value="MFS_dom"/>
</dbReference>
<dbReference type="EMBL" id="JFYO01000004">
    <property type="protein sequence ID" value="EZP28401.1"/>
    <property type="molecule type" value="Genomic_DNA"/>
</dbReference>
<organism evidence="7 8">
    <name type="scientific">Microbacterium oleivorans</name>
    <dbReference type="NCBI Taxonomy" id="273677"/>
    <lineage>
        <taxon>Bacteria</taxon>
        <taxon>Bacillati</taxon>
        <taxon>Actinomycetota</taxon>
        <taxon>Actinomycetes</taxon>
        <taxon>Micrococcales</taxon>
        <taxon>Microbacteriaceae</taxon>
        <taxon>Microbacterium</taxon>
    </lineage>
</organism>
<comment type="caution">
    <text evidence="7">The sequence shown here is derived from an EMBL/GenBank/DDBJ whole genome shotgun (WGS) entry which is preliminary data.</text>
</comment>
<dbReference type="PANTHER" id="PTHR42718:SF42">
    <property type="entry name" value="EXPORT PROTEIN"/>
    <property type="match status" value="1"/>
</dbReference>
<evidence type="ECO:0000313" key="7">
    <source>
        <dbReference type="EMBL" id="EZP28401.1"/>
    </source>
</evidence>
<dbReference type="OrthoDB" id="7375466at2"/>
<dbReference type="Proteomes" id="UP000024001">
    <property type="component" value="Unassembled WGS sequence"/>
</dbReference>
<keyword evidence="8" id="KW-1185">Reference proteome</keyword>
<evidence type="ECO:0000259" key="6">
    <source>
        <dbReference type="PROSITE" id="PS50850"/>
    </source>
</evidence>
<reference evidence="7 8" key="1">
    <citation type="submission" date="2014-03" db="EMBL/GenBank/DDBJ databases">
        <title>Draft Genome Sequences of 13 Willow Endophytes.</title>
        <authorList>
            <person name="Gan H.Y."/>
            <person name="Gan H.M."/>
            <person name="Savka M.A."/>
            <person name="Hudson A.O."/>
        </authorList>
    </citation>
    <scope>NUCLEOTIDE SEQUENCE [LARGE SCALE GENOMIC DNA]</scope>
    <source>
        <strain evidence="7 8">RIT293</strain>
    </source>
</reference>
<keyword evidence="3 5" id="KW-1133">Transmembrane helix</keyword>
<feature type="transmembrane region" description="Helical" evidence="5">
    <location>
        <begin position="165"/>
        <end position="184"/>
    </location>
</feature>
<feature type="transmembrane region" description="Helical" evidence="5">
    <location>
        <begin position="104"/>
        <end position="129"/>
    </location>
</feature>
<dbReference type="CDD" id="cd17321">
    <property type="entry name" value="MFS_MMR_MDR_like"/>
    <property type="match status" value="1"/>
</dbReference>
<name>A0A031FW27_9MICO</name>
<dbReference type="Gene3D" id="1.20.1250.20">
    <property type="entry name" value="MFS general substrate transporter like domains"/>
    <property type="match status" value="1"/>
</dbReference>
<keyword evidence="4 5" id="KW-0472">Membrane</keyword>
<dbReference type="InterPro" id="IPR036259">
    <property type="entry name" value="MFS_trans_sf"/>
</dbReference>
<comment type="subcellular location">
    <subcellularLocation>
        <location evidence="1">Cell membrane</location>
        <topology evidence="1">Multi-pass membrane protein</topology>
    </subcellularLocation>
</comment>
<accession>A0A031FW27</accession>
<evidence type="ECO:0000256" key="3">
    <source>
        <dbReference type="ARBA" id="ARBA00022989"/>
    </source>
</evidence>
<keyword evidence="2 5" id="KW-0812">Transmembrane</keyword>
<dbReference type="eggNOG" id="COG0477">
    <property type="taxonomic scope" value="Bacteria"/>
</dbReference>
<feature type="transmembrane region" description="Helical" evidence="5">
    <location>
        <begin position="50"/>
        <end position="71"/>
    </location>
</feature>
<sequence>MSAPTTSPRFGLVVAIAALASAVAFLDGTVVNVALPAIRDELGGGLSTQQWAVDAYLLTLSSLILFAGSVSDAFGRVFVLRIGLIGFGIASIGVGLAPDPVVLIIARALQGAAGAFLVPSSLALITSLLTGPAQARAIGQWTAWTTGANLAGPLIGGLFVDLLSWRFAFLVNILPIAATFYLLSRLGHIDHRRDDARIDLSSAALCTLGLGGVVFALIEQPNLGWAHPAIWMPLAAGILMFTAFLWRQRTVRSPILPLGIFRVRNFWTGNLATFFIYAALSLNGFVVGVYLQQGAGLSATLAGLSSLPTTLALIALSSVVGGWVNRFGPRLFMTAGPLVMAAGALMLLAVQKDFDYWTQVLPGLIVFGLGLGVTVSPLTSTILGSIGGERSGIASATNNAVSRIAGLVVIAILAVIIGGALDLDGFHRAALVTAVLMVAGALVSFLGIRRPATADAQSI</sequence>
<protein>
    <submittedName>
        <fullName evidence="7">Permease of the major facilitator superfamily protein</fullName>
    </submittedName>
</protein>
<dbReference type="SUPFAM" id="SSF103473">
    <property type="entry name" value="MFS general substrate transporter"/>
    <property type="match status" value="1"/>
</dbReference>
<feature type="transmembrane region" description="Helical" evidence="5">
    <location>
        <begin position="141"/>
        <end position="159"/>
    </location>
</feature>
<feature type="domain" description="Major facilitator superfamily (MFS) profile" evidence="6">
    <location>
        <begin position="13"/>
        <end position="452"/>
    </location>
</feature>
<dbReference type="Gene3D" id="1.20.1720.10">
    <property type="entry name" value="Multidrug resistance protein D"/>
    <property type="match status" value="1"/>
</dbReference>
<dbReference type="GO" id="GO:0005886">
    <property type="term" value="C:plasma membrane"/>
    <property type="evidence" value="ECO:0007669"/>
    <property type="project" value="UniProtKB-SubCell"/>
</dbReference>
<gene>
    <name evidence="7" type="ORF">BW34_01382</name>
</gene>
<evidence type="ECO:0000256" key="1">
    <source>
        <dbReference type="ARBA" id="ARBA00004651"/>
    </source>
</evidence>
<feature type="transmembrane region" description="Helical" evidence="5">
    <location>
        <begin position="427"/>
        <end position="448"/>
    </location>
</feature>
<feature type="transmembrane region" description="Helical" evidence="5">
    <location>
        <begin position="267"/>
        <end position="291"/>
    </location>
</feature>
<feature type="transmembrane region" description="Helical" evidence="5">
    <location>
        <begin position="230"/>
        <end position="246"/>
    </location>
</feature>
<dbReference type="AlphaFoldDB" id="A0A031FW27"/>
<feature type="transmembrane region" description="Helical" evidence="5">
    <location>
        <begin position="356"/>
        <end position="379"/>
    </location>
</feature>
<evidence type="ECO:0000256" key="2">
    <source>
        <dbReference type="ARBA" id="ARBA00022692"/>
    </source>
</evidence>
<dbReference type="InterPro" id="IPR011701">
    <property type="entry name" value="MFS"/>
</dbReference>
<evidence type="ECO:0000256" key="5">
    <source>
        <dbReference type="SAM" id="Phobius"/>
    </source>
</evidence>
<feature type="transmembrane region" description="Helical" evidence="5">
    <location>
        <begin position="78"/>
        <end position="98"/>
    </location>
</feature>